<dbReference type="InterPro" id="IPR043130">
    <property type="entry name" value="CDP-OH_PTrfase_TM_dom"/>
</dbReference>
<dbReference type="GO" id="GO:0005739">
    <property type="term" value="C:mitochondrion"/>
    <property type="evidence" value="ECO:0007669"/>
    <property type="project" value="TreeGrafter"/>
</dbReference>
<dbReference type="PANTHER" id="PTHR14269">
    <property type="entry name" value="CDP-DIACYLGLYCEROL--GLYCEROL-3-PHOSPHATE 3-PHOSPHATIDYLTRANSFERASE-RELATED"/>
    <property type="match status" value="1"/>
</dbReference>
<keyword evidence="9" id="KW-1208">Phospholipid metabolism</keyword>
<name>A0A1Y1VK11_9FUNG</name>
<keyword evidence="6" id="KW-0443">Lipid metabolism</keyword>
<reference evidence="12 13" key="2">
    <citation type="submission" date="2016-08" db="EMBL/GenBank/DDBJ databases">
        <title>Pervasive Adenine N6-methylation of Active Genes in Fungi.</title>
        <authorList>
            <consortium name="DOE Joint Genome Institute"/>
            <person name="Mondo S.J."/>
            <person name="Dannebaum R.O."/>
            <person name="Kuo R.C."/>
            <person name="Labutti K."/>
            <person name="Haridas S."/>
            <person name="Kuo A."/>
            <person name="Salamov A."/>
            <person name="Ahrendt S.R."/>
            <person name="Lipzen A."/>
            <person name="Sullivan W."/>
            <person name="Andreopoulos W.B."/>
            <person name="Clum A."/>
            <person name="Lindquist E."/>
            <person name="Daum C."/>
            <person name="Ramamoorthy G.K."/>
            <person name="Gryganskyi A."/>
            <person name="Culley D."/>
            <person name="Magnuson J.K."/>
            <person name="James T.Y."/>
            <person name="O'Malley M.A."/>
            <person name="Stajich J.E."/>
            <person name="Spatafora J.W."/>
            <person name="Visel A."/>
            <person name="Grigoriev I.V."/>
        </authorList>
    </citation>
    <scope>NUCLEOTIDE SEQUENCE [LARGE SCALE GENOMIC DNA]</scope>
    <source>
        <strain evidence="13">finn</strain>
    </source>
</reference>
<evidence type="ECO:0000256" key="7">
    <source>
        <dbReference type="ARBA" id="ARBA00023136"/>
    </source>
</evidence>
<dbReference type="GO" id="GO:0043337">
    <property type="term" value="F:cardiolipin synthase (CMP-forming)"/>
    <property type="evidence" value="ECO:0007669"/>
    <property type="project" value="TreeGrafter"/>
</dbReference>
<dbReference type="STRING" id="1754191.A0A1Y1VK11"/>
<keyword evidence="7 11" id="KW-0472">Membrane</keyword>
<evidence type="ECO:0000256" key="4">
    <source>
        <dbReference type="ARBA" id="ARBA00022692"/>
    </source>
</evidence>
<keyword evidence="13" id="KW-1185">Reference proteome</keyword>
<dbReference type="InterPro" id="IPR050324">
    <property type="entry name" value="CDP-alcohol_PTase-I"/>
</dbReference>
<dbReference type="InterPro" id="IPR048254">
    <property type="entry name" value="CDP_ALCOHOL_P_TRANSF_CS"/>
</dbReference>
<dbReference type="EMBL" id="MCFH01000005">
    <property type="protein sequence ID" value="ORX57708.1"/>
    <property type="molecule type" value="Genomic_DNA"/>
</dbReference>
<keyword evidence="5 11" id="KW-1133">Transmembrane helix</keyword>
<evidence type="ECO:0000256" key="11">
    <source>
        <dbReference type="SAM" id="Phobius"/>
    </source>
</evidence>
<feature type="transmembrane region" description="Helical" evidence="11">
    <location>
        <begin position="268"/>
        <end position="289"/>
    </location>
</feature>
<dbReference type="Gene3D" id="1.20.120.1760">
    <property type="match status" value="1"/>
</dbReference>
<dbReference type="GO" id="GO:0032049">
    <property type="term" value="P:cardiolipin biosynthetic process"/>
    <property type="evidence" value="ECO:0007669"/>
    <property type="project" value="TreeGrafter"/>
</dbReference>
<dbReference type="InterPro" id="IPR000462">
    <property type="entry name" value="CDP-OH_P_trans"/>
</dbReference>
<sequence length="375" mass="42754">MNSLNTFNFFLKTKSNECIITNLAGLFKNALNIKINKINYHSISNVKFQGVSANLYLKKESLPNSTLKLSLSNNNKNTGYFNNEIHCKNIFILDNKSIIQKRIEERKFFHSLIDKKGNSDEILQNLEESNANVIKTSVHCNKENFLELQKNETIIKTNEKENNELNKLKQKTFSKSNSECLLKHLPNILCISRILTSPIIGYLIVNHKMKKACFLYAISGITDFFDGYLARKFNWTSKLGSVIDPLADKILMMISTISLSIGKLLPKYIAIAILGRDIFLLLGSIYLVVKKFIDTRSTLSQIKHFKMRVKPSYISKINTTLQIILLALTILSPGLSIIKYLQGVVFSTTMFSGMEYIINRNAIDISFDNINKNEK</sequence>
<dbReference type="OrthoDB" id="10020554at2759"/>
<evidence type="ECO:0000256" key="2">
    <source>
        <dbReference type="ARBA" id="ARBA00022516"/>
    </source>
</evidence>
<organism evidence="12 13">
    <name type="scientific">Piromyces finnis</name>
    <dbReference type="NCBI Taxonomy" id="1754191"/>
    <lineage>
        <taxon>Eukaryota</taxon>
        <taxon>Fungi</taxon>
        <taxon>Fungi incertae sedis</taxon>
        <taxon>Chytridiomycota</taxon>
        <taxon>Chytridiomycota incertae sedis</taxon>
        <taxon>Neocallimastigomycetes</taxon>
        <taxon>Neocallimastigales</taxon>
        <taxon>Neocallimastigaceae</taxon>
        <taxon>Piromyces</taxon>
    </lineage>
</organism>
<keyword evidence="3 10" id="KW-0808">Transferase</keyword>
<comment type="similarity">
    <text evidence="10">Belongs to the CDP-alcohol phosphatidyltransferase class-I family.</text>
</comment>
<evidence type="ECO:0000256" key="9">
    <source>
        <dbReference type="ARBA" id="ARBA00023264"/>
    </source>
</evidence>
<dbReference type="PROSITE" id="PS00379">
    <property type="entry name" value="CDP_ALCOHOL_P_TRANSF"/>
    <property type="match status" value="1"/>
</dbReference>
<dbReference type="Proteomes" id="UP000193719">
    <property type="component" value="Unassembled WGS sequence"/>
</dbReference>
<evidence type="ECO:0000256" key="5">
    <source>
        <dbReference type="ARBA" id="ARBA00022989"/>
    </source>
</evidence>
<dbReference type="AlphaFoldDB" id="A0A1Y1VK11"/>
<evidence type="ECO:0000256" key="6">
    <source>
        <dbReference type="ARBA" id="ARBA00023098"/>
    </source>
</evidence>
<keyword evidence="4 11" id="KW-0812">Transmembrane</keyword>
<keyword evidence="8" id="KW-0594">Phospholipid biosynthesis</keyword>
<proteinExistence type="inferred from homology"/>
<evidence type="ECO:0008006" key="14">
    <source>
        <dbReference type="Google" id="ProtNLM"/>
    </source>
</evidence>
<evidence type="ECO:0000313" key="12">
    <source>
        <dbReference type="EMBL" id="ORX57708.1"/>
    </source>
</evidence>
<evidence type="ECO:0000313" key="13">
    <source>
        <dbReference type="Proteomes" id="UP000193719"/>
    </source>
</evidence>
<comment type="subcellular location">
    <subcellularLocation>
        <location evidence="1">Membrane</location>
        <topology evidence="1">Multi-pass membrane protein</topology>
    </subcellularLocation>
</comment>
<accession>A0A1Y1VK11</accession>
<dbReference type="PANTHER" id="PTHR14269:SF60">
    <property type="entry name" value="CARDIOLIPIN SYNTHASE (CMP-FORMING)"/>
    <property type="match status" value="1"/>
</dbReference>
<evidence type="ECO:0000256" key="1">
    <source>
        <dbReference type="ARBA" id="ARBA00004141"/>
    </source>
</evidence>
<evidence type="ECO:0000256" key="3">
    <source>
        <dbReference type="ARBA" id="ARBA00022679"/>
    </source>
</evidence>
<comment type="caution">
    <text evidence="12">The sequence shown here is derived from an EMBL/GenBank/DDBJ whole genome shotgun (WGS) entry which is preliminary data.</text>
</comment>
<dbReference type="Pfam" id="PF01066">
    <property type="entry name" value="CDP-OH_P_transf"/>
    <property type="match status" value="1"/>
</dbReference>
<reference evidence="12 13" key="1">
    <citation type="submission" date="2016-08" db="EMBL/GenBank/DDBJ databases">
        <title>Genomes of anaerobic fungi encode conserved fungal cellulosomes for biomass hydrolysis.</title>
        <authorList>
            <consortium name="DOE Joint Genome Institute"/>
            <person name="Haitjema C.H."/>
            <person name="Gilmore S.P."/>
            <person name="Henske J.K."/>
            <person name="Solomon K.V."/>
            <person name="De Groot R."/>
            <person name="Kuo A."/>
            <person name="Mondo S.J."/>
            <person name="Salamov A.A."/>
            <person name="Labutti K."/>
            <person name="Zhao Z."/>
            <person name="Chiniquy J."/>
            <person name="Barry K."/>
            <person name="Brewer H.M."/>
            <person name="Purvine S.O."/>
            <person name="Wright A.T."/>
            <person name="Boxma B."/>
            <person name="Van Alen T."/>
            <person name="Hackstein J.H."/>
            <person name="Baker S.E."/>
            <person name="Grigoriev I.V."/>
            <person name="O'Malley M.A."/>
        </authorList>
    </citation>
    <scope>NUCLEOTIDE SEQUENCE [LARGE SCALE GENOMIC DNA]</scope>
    <source>
        <strain evidence="13">finn</strain>
    </source>
</reference>
<dbReference type="GO" id="GO:0016020">
    <property type="term" value="C:membrane"/>
    <property type="evidence" value="ECO:0007669"/>
    <property type="project" value="UniProtKB-SubCell"/>
</dbReference>
<protein>
    <recommendedName>
        <fullName evidence="14">CDP-diacylglycerol--glycerol-3-phosphate 3-phosphatidyltransferase</fullName>
    </recommendedName>
</protein>
<evidence type="ECO:0000256" key="8">
    <source>
        <dbReference type="ARBA" id="ARBA00023209"/>
    </source>
</evidence>
<gene>
    <name evidence="12" type="ORF">BCR36DRAFT_409182</name>
</gene>
<evidence type="ECO:0000256" key="10">
    <source>
        <dbReference type="RuleBase" id="RU003750"/>
    </source>
</evidence>
<keyword evidence="2" id="KW-0444">Lipid biosynthesis</keyword>